<dbReference type="AlphaFoldDB" id="A0A6G1DA42"/>
<keyword evidence="3" id="KW-0067">ATP-binding</keyword>
<dbReference type="PANTHER" id="PTHR24096">
    <property type="entry name" value="LONG-CHAIN-FATTY-ACID--COA LIGASE"/>
    <property type="match status" value="1"/>
</dbReference>
<dbReference type="Gene3D" id="3.40.50.980">
    <property type="match status" value="1"/>
</dbReference>
<dbReference type="InterPro" id="IPR000873">
    <property type="entry name" value="AMP-dep_synth/lig_dom"/>
</dbReference>
<dbReference type="OrthoDB" id="10253869at2759"/>
<proteinExistence type="predicted"/>
<name>A0A6G1DA42_9ORYZ</name>
<evidence type="ECO:0000256" key="3">
    <source>
        <dbReference type="ARBA" id="ARBA00022840"/>
    </source>
</evidence>
<evidence type="ECO:0000256" key="1">
    <source>
        <dbReference type="ARBA" id="ARBA00022598"/>
    </source>
</evidence>
<keyword evidence="1" id="KW-0436">Ligase</keyword>
<feature type="compositionally biased region" description="Polar residues" evidence="4">
    <location>
        <begin position="205"/>
        <end position="218"/>
    </location>
</feature>
<dbReference type="GO" id="GO:0005524">
    <property type="term" value="F:ATP binding"/>
    <property type="evidence" value="ECO:0007669"/>
    <property type="project" value="UniProtKB-KW"/>
</dbReference>
<dbReference type="Pfam" id="PF00501">
    <property type="entry name" value="AMP-binding"/>
    <property type="match status" value="1"/>
</dbReference>
<evidence type="ECO:0000256" key="4">
    <source>
        <dbReference type="SAM" id="MobiDB-lite"/>
    </source>
</evidence>
<dbReference type="EMBL" id="SPHZ02000007">
    <property type="protein sequence ID" value="KAF0909301.1"/>
    <property type="molecule type" value="Genomic_DNA"/>
</dbReference>
<evidence type="ECO:0000256" key="2">
    <source>
        <dbReference type="ARBA" id="ARBA00022741"/>
    </source>
</evidence>
<gene>
    <name evidence="6" type="ORF">E2562_034293</name>
</gene>
<evidence type="ECO:0000313" key="7">
    <source>
        <dbReference type="Proteomes" id="UP000479710"/>
    </source>
</evidence>
<keyword evidence="7" id="KW-1185">Reference proteome</keyword>
<protein>
    <recommendedName>
        <fullName evidence="5">AMP-dependent synthetase/ligase domain-containing protein</fullName>
    </recommendedName>
</protein>
<dbReference type="PANTHER" id="PTHR24096:SF425">
    <property type="entry name" value="4-COUMARATE--COA LIGASE-LIKE 7"/>
    <property type="match status" value="1"/>
</dbReference>
<reference evidence="6 7" key="1">
    <citation type="submission" date="2019-11" db="EMBL/GenBank/DDBJ databases">
        <title>Whole genome sequence of Oryza granulata.</title>
        <authorList>
            <person name="Li W."/>
        </authorList>
    </citation>
    <scope>NUCLEOTIDE SEQUENCE [LARGE SCALE GENOMIC DNA]</scope>
    <source>
        <strain evidence="7">cv. Menghai</strain>
        <tissue evidence="6">Leaf</tissue>
    </source>
</reference>
<evidence type="ECO:0000313" key="6">
    <source>
        <dbReference type="EMBL" id="KAF0909301.1"/>
    </source>
</evidence>
<sequence>MASAAVPDARYGADGVYCSLCPPAPVVSDLGLSLTDPLLRHADACPSALTLADAAPGGRTLTFAELCSTDLTTAVTLSSRAGVRPVDAILILAPNSVLYPLCFFAITALGTVSTTANPDYTPREITKQVSDARAKLVITVSTLVPKIAGLRLPVILLDDDAKAAASSLPPDATVTLYTNLIAGVKETEYRRPPIKQSDTAALLSTPPSRSGVAPSSTGALPITPFDMSARHCQLAPRAQRI</sequence>
<keyword evidence="2" id="KW-0547">Nucleotide-binding</keyword>
<accession>A0A6G1DA42</accession>
<comment type="caution">
    <text evidence="6">The sequence shown here is derived from an EMBL/GenBank/DDBJ whole genome shotgun (WGS) entry which is preliminary data.</text>
</comment>
<feature type="domain" description="AMP-dependent synthetase/ligase" evidence="5">
    <location>
        <begin position="42"/>
        <end position="202"/>
    </location>
</feature>
<dbReference type="GO" id="GO:0016878">
    <property type="term" value="F:acid-thiol ligase activity"/>
    <property type="evidence" value="ECO:0007669"/>
    <property type="project" value="UniProtKB-ARBA"/>
</dbReference>
<dbReference type="SUPFAM" id="SSF56801">
    <property type="entry name" value="Acetyl-CoA synthetase-like"/>
    <property type="match status" value="1"/>
</dbReference>
<dbReference type="GO" id="GO:0016405">
    <property type="term" value="F:CoA-ligase activity"/>
    <property type="evidence" value="ECO:0007669"/>
    <property type="project" value="TreeGrafter"/>
</dbReference>
<dbReference type="Proteomes" id="UP000479710">
    <property type="component" value="Unassembled WGS sequence"/>
</dbReference>
<feature type="region of interest" description="Disordered" evidence="4">
    <location>
        <begin position="195"/>
        <end position="220"/>
    </location>
</feature>
<evidence type="ECO:0000259" key="5">
    <source>
        <dbReference type="Pfam" id="PF00501"/>
    </source>
</evidence>
<organism evidence="6 7">
    <name type="scientific">Oryza meyeriana var. granulata</name>
    <dbReference type="NCBI Taxonomy" id="110450"/>
    <lineage>
        <taxon>Eukaryota</taxon>
        <taxon>Viridiplantae</taxon>
        <taxon>Streptophyta</taxon>
        <taxon>Embryophyta</taxon>
        <taxon>Tracheophyta</taxon>
        <taxon>Spermatophyta</taxon>
        <taxon>Magnoliopsida</taxon>
        <taxon>Liliopsida</taxon>
        <taxon>Poales</taxon>
        <taxon>Poaceae</taxon>
        <taxon>BOP clade</taxon>
        <taxon>Oryzoideae</taxon>
        <taxon>Oryzeae</taxon>
        <taxon>Oryzinae</taxon>
        <taxon>Oryza</taxon>
        <taxon>Oryza meyeriana</taxon>
    </lineage>
</organism>